<gene>
    <name evidence="2" type="ORF">HaLaN_30570</name>
</gene>
<keyword evidence="3" id="KW-1185">Reference proteome</keyword>
<dbReference type="AlphaFoldDB" id="A0A6A0AF38"/>
<protein>
    <submittedName>
        <fullName evidence="2">Reticulocyte-binding protein 2 homolog a</fullName>
    </submittedName>
</protein>
<evidence type="ECO:0000313" key="2">
    <source>
        <dbReference type="EMBL" id="GFH31509.1"/>
    </source>
</evidence>
<feature type="compositionally biased region" description="Low complexity" evidence="1">
    <location>
        <begin position="1"/>
        <end position="16"/>
    </location>
</feature>
<sequence>LQQQLTEKQQQLEQQQADMRRREQEHTELQHQLQQQQAQLSQREQDLTERQHQLQQQQANLHLKEQQLTEQRLLIEQQARTQTLQQRLHRLQQEVKAQKAVKCTRETVANPSHTSAAPRPRQDTTLTPMPSLPAGYAVPMHAHPSTHHHTSHSNHCGMHVCMCRHHTVSPALHIPGLPYSAVVGGHQRLLLATGPSPPHPRLAQQALSNSAQPLPTSPSCLPPTPLHGGTATGLAVRAWARSLTEYFSACRMPVPQWVPYAAGLLTGGAEVWWRQQVVYNAPAATCWAAFVGELCEHYTHHEERAWQPAAQTSATRATAQR</sequence>
<feature type="region of interest" description="Disordered" evidence="1">
    <location>
        <begin position="1"/>
        <end position="26"/>
    </location>
</feature>
<feature type="non-terminal residue" evidence="2">
    <location>
        <position position="1"/>
    </location>
</feature>
<dbReference type="Proteomes" id="UP000485058">
    <property type="component" value="Unassembled WGS sequence"/>
</dbReference>
<feature type="region of interest" description="Disordered" evidence="1">
    <location>
        <begin position="107"/>
        <end position="152"/>
    </location>
</feature>
<reference evidence="2 3" key="1">
    <citation type="submission" date="2020-02" db="EMBL/GenBank/DDBJ databases">
        <title>Draft genome sequence of Haematococcus lacustris strain NIES-144.</title>
        <authorList>
            <person name="Morimoto D."/>
            <person name="Nakagawa S."/>
            <person name="Yoshida T."/>
            <person name="Sawayama S."/>
        </authorList>
    </citation>
    <scope>NUCLEOTIDE SEQUENCE [LARGE SCALE GENOMIC DNA]</scope>
    <source>
        <strain evidence="2 3">NIES-144</strain>
    </source>
</reference>
<accession>A0A6A0AF38</accession>
<comment type="caution">
    <text evidence="2">The sequence shown here is derived from an EMBL/GenBank/DDBJ whole genome shotgun (WGS) entry which is preliminary data.</text>
</comment>
<feature type="region of interest" description="Disordered" evidence="1">
    <location>
        <begin position="192"/>
        <end position="220"/>
    </location>
</feature>
<name>A0A6A0AF38_HAELA</name>
<evidence type="ECO:0000313" key="3">
    <source>
        <dbReference type="Proteomes" id="UP000485058"/>
    </source>
</evidence>
<proteinExistence type="predicted"/>
<dbReference type="EMBL" id="BLLF01005685">
    <property type="protein sequence ID" value="GFH31509.1"/>
    <property type="molecule type" value="Genomic_DNA"/>
</dbReference>
<feature type="non-terminal residue" evidence="2">
    <location>
        <position position="321"/>
    </location>
</feature>
<evidence type="ECO:0000256" key="1">
    <source>
        <dbReference type="SAM" id="MobiDB-lite"/>
    </source>
</evidence>
<organism evidence="2 3">
    <name type="scientific">Haematococcus lacustris</name>
    <name type="common">Green alga</name>
    <name type="synonym">Haematococcus pluvialis</name>
    <dbReference type="NCBI Taxonomy" id="44745"/>
    <lineage>
        <taxon>Eukaryota</taxon>
        <taxon>Viridiplantae</taxon>
        <taxon>Chlorophyta</taxon>
        <taxon>core chlorophytes</taxon>
        <taxon>Chlorophyceae</taxon>
        <taxon>CS clade</taxon>
        <taxon>Chlamydomonadales</taxon>
        <taxon>Haematococcaceae</taxon>
        <taxon>Haematococcus</taxon>
    </lineage>
</organism>